<dbReference type="GO" id="GO:0031956">
    <property type="term" value="F:medium-chain fatty acid-CoA ligase activity"/>
    <property type="evidence" value="ECO:0007669"/>
    <property type="project" value="TreeGrafter"/>
</dbReference>
<dbReference type="CDD" id="cd05941">
    <property type="entry name" value="MCS"/>
    <property type="match status" value="1"/>
</dbReference>
<dbReference type="InterPro" id="IPR000873">
    <property type="entry name" value="AMP-dep_synth/lig_dom"/>
</dbReference>
<dbReference type="SUPFAM" id="SSF56801">
    <property type="entry name" value="Acetyl-CoA synthetase-like"/>
    <property type="match status" value="1"/>
</dbReference>
<dbReference type="Pfam" id="PF13193">
    <property type="entry name" value="AMP-binding_C"/>
    <property type="match status" value="1"/>
</dbReference>
<dbReference type="GO" id="GO:0006631">
    <property type="term" value="P:fatty acid metabolic process"/>
    <property type="evidence" value="ECO:0007669"/>
    <property type="project" value="TreeGrafter"/>
</dbReference>
<proteinExistence type="inferred from homology"/>
<evidence type="ECO:0000313" key="4">
    <source>
        <dbReference type="EMBL" id="CAB4849292.1"/>
    </source>
</evidence>
<dbReference type="PANTHER" id="PTHR43201:SF8">
    <property type="entry name" value="ACYL-COA SYNTHETASE FAMILY MEMBER 3"/>
    <property type="match status" value="1"/>
</dbReference>
<accession>A0A6J7BU94</accession>
<comment type="similarity">
    <text evidence="1">Belongs to the ATP-dependent AMP-binding enzyme family.</text>
</comment>
<feature type="domain" description="AMP-dependent synthetase/ligase" evidence="2">
    <location>
        <begin position="16"/>
        <end position="337"/>
    </location>
</feature>
<dbReference type="Pfam" id="PF00501">
    <property type="entry name" value="AMP-binding"/>
    <property type="match status" value="1"/>
</dbReference>
<evidence type="ECO:0000259" key="2">
    <source>
        <dbReference type="Pfam" id="PF00501"/>
    </source>
</evidence>
<gene>
    <name evidence="4" type="ORF">UFOPK3268_00751</name>
</gene>
<dbReference type="InterPro" id="IPR020845">
    <property type="entry name" value="AMP-binding_CS"/>
</dbReference>
<reference evidence="4" key="1">
    <citation type="submission" date="2020-05" db="EMBL/GenBank/DDBJ databases">
        <authorList>
            <person name="Chiriac C."/>
            <person name="Salcher M."/>
            <person name="Ghai R."/>
            <person name="Kavagutti S V."/>
        </authorList>
    </citation>
    <scope>NUCLEOTIDE SEQUENCE</scope>
</reference>
<name>A0A6J7BU94_9ZZZZ</name>
<dbReference type="InterPro" id="IPR025110">
    <property type="entry name" value="AMP-bd_C"/>
</dbReference>
<dbReference type="EMBL" id="CAFBIZ010000079">
    <property type="protein sequence ID" value="CAB4849292.1"/>
    <property type="molecule type" value="Genomic_DNA"/>
</dbReference>
<dbReference type="InterPro" id="IPR045851">
    <property type="entry name" value="AMP-bd_C_sf"/>
</dbReference>
<protein>
    <submittedName>
        <fullName evidence="4">Unannotated protein</fullName>
    </submittedName>
</protein>
<dbReference type="InterPro" id="IPR042099">
    <property type="entry name" value="ANL_N_sf"/>
</dbReference>
<dbReference type="PROSITE" id="PS00455">
    <property type="entry name" value="AMP_BINDING"/>
    <property type="match status" value="1"/>
</dbReference>
<evidence type="ECO:0000259" key="3">
    <source>
        <dbReference type="Pfam" id="PF13193"/>
    </source>
</evidence>
<sequence>MTLTAAWVERWRFASTRPVLVDARDGEVLTGADVEHLTRTAAGRLSATGVRAGDRVLLSCAPSIDTVIAYVAILRLGAVVVPANTGYTRGELEHVIGDVRPVAAILDDPGRVDGLPLEAHQPDLATLPPSAEVPLDIADSGDIAMVAYTSGTTGRPKGALLSHANLLAGARALVEAWQWTPDDRLVHALPMFHMHGLGAALNGSFTAGASVVVLPRFEPAAVSEAIRDHEATLFFGVPTMYARMREAARLGDLAGLRLIVSGSAPLDPLLFQQIASDAGQDPLERYGMSETVMLTSNPLFGERRAGSVGLPLPGVRIRLGDDGGVEVNGPNVFRGYWENPDANREAFTDDGWFRTGDIGEFDADGYLWLVGRSSDLIITGGYNVYPREVEDAVREHPDVVDVAVVGIPDPAWGETVAAYVVTSEGADPAGIAVALDGHVESRLAPYKRPRRWTILTELPHNAMGKVRRDVLRDQGMMSS</sequence>
<dbReference type="Gene3D" id="3.40.50.12780">
    <property type="entry name" value="N-terminal domain of ligase-like"/>
    <property type="match status" value="1"/>
</dbReference>
<feature type="domain" description="AMP-binding enzyme C-terminal" evidence="3">
    <location>
        <begin position="388"/>
        <end position="465"/>
    </location>
</feature>
<dbReference type="AlphaFoldDB" id="A0A6J7BU94"/>
<organism evidence="4">
    <name type="scientific">freshwater metagenome</name>
    <dbReference type="NCBI Taxonomy" id="449393"/>
    <lineage>
        <taxon>unclassified sequences</taxon>
        <taxon>metagenomes</taxon>
        <taxon>ecological metagenomes</taxon>
    </lineage>
</organism>
<dbReference type="Gene3D" id="3.30.300.30">
    <property type="match status" value="1"/>
</dbReference>
<evidence type="ECO:0000256" key="1">
    <source>
        <dbReference type="ARBA" id="ARBA00006432"/>
    </source>
</evidence>
<dbReference type="PANTHER" id="PTHR43201">
    <property type="entry name" value="ACYL-COA SYNTHETASE"/>
    <property type="match status" value="1"/>
</dbReference>